<dbReference type="CDD" id="cd00093">
    <property type="entry name" value="HTH_XRE"/>
    <property type="match status" value="1"/>
</dbReference>
<dbReference type="EMBL" id="BMIU01000033">
    <property type="protein sequence ID" value="GGF49864.1"/>
    <property type="molecule type" value="Genomic_DNA"/>
</dbReference>
<evidence type="ECO:0000313" key="3">
    <source>
        <dbReference type="EMBL" id="GGF49864.1"/>
    </source>
</evidence>
<dbReference type="Pfam" id="PF01381">
    <property type="entry name" value="HTH_3"/>
    <property type="match status" value="1"/>
</dbReference>
<organism evidence="3 4">
    <name type="scientific">Echinicola rosea</name>
    <dbReference type="NCBI Taxonomy" id="1807691"/>
    <lineage>
        <taxon>Bacteria</taxon>
        <taxon>Pseudomonadati</taxon>
        <taxon>Bacteroidota</taxon>
        <taxon>Cytophagia</taxon>
        <taxon>Cytophagales</taxon>
        <taxon>Cyclobacteriaceae</taxon>
        <taxon>Echinicola</taxon>
    </lineage>
</organism>
<protein>
    <recommendedName>
        <fullName evidence="2">HTH cro/C1-type domain-containing protein</fullName>
    </recommendedName>
</protein>
<dbReference type="Proteomes" id="UP000647339">
    <property type="component" value="Unassembled WGS sequence"/>
</dbReference>
<name>A0ABQ1VBB2_9BACT</name>
<evidence type="ECO:0000313" key="4">
    <source>
        <dbReference type="Proteomes" id="UP000647339"/>
    </source>
</evidence>
<dbReference type="SUPFAM" id="SSF47413">
    <property type="entry name" value="lambda repressor-like DNA-binding domains"/>
    <property type="match status" value="1"/>
</dbReference>
<gene>
    <name evidence="3" type="ORF">GCM10011339_43030</name>
</gene>
<evidence type="ECO:0000256" key="1">
    <source>
        <dbReference type="SAM" id="Coils"/>
    </source>
</evidence>
<keyword evidence="1" id="KW-0175">Coiled coil</keyword>
<proteinExistence type="predicted"/>
<feature type="coiled-coil region" evidence="1">
    <location>
        <begin position="81"/>
        <end position="108"/>
    </location>
</feature>
<dbReference type="PROSITE" id="PS50943">
    <property type="entry name" value="HTH_CROC1"/>
    <property type="match status" value="1"/>
</dbReference>
<dbReference type="InterPro" id="IPR001387">
    <property type="entry name" value="Cro/C1-type_HTH"/>
</dbReference>
<keyword evidence="4" id="KW-1185">Reference proteome</keyword>
<comment type="caution">
    <text evidence="3">The sequence shown here is derived from an EMBL/GenBank/DDBJ whole genome shotgun (WGS) entry which is preliminary data.</text>
</comment>
<sequence length="114" mass="13280">MAFRKLRNLKALEVGEYLSMSEANYTKYERGENKITIDIINQFSEFTKVNPIHVLTIKPGQIIEFFYALEKRKYMMDKNQLESLIHILKELKESNDSLKAVLKDALVSPLINQS</sequence>
<dbReference type="InterPro" id="IPR010982">
    <property type="entry name" value="Lambda_DNA-bd_dom_sf"/>
</dbReference>
<reference evidence="4" key="1">
    <citation type="journal article" date="2019" name="Int. J. Syst. Evol. Microbiol.">
        <title>The Global Catalogue of Microorganisms (GCM) 10K type strain sequencing project: providing services to taxonomists for standard genome sequencing and annotation.</title>
        <authorList>
            <consortium name="The Broad Institute Genomics Platform"/>
            <consortium name="The Broad Institute Genome Sequencing Center for Infectious Disease"/>
            <person name="Wu L."/>
            <person name="Ma J."/>
        </authorList>
    </citation>
    <scope>NUCLEOTIDE SEQUENCE [LARGE SCALE GENOMIC DNA]</scope>
    <source>
        <strain evidence="4">CGMCC 1.15407</strain>
    </source>
</reference>
<accession>A0ABQ1VBB2</accession>
<evidence type="ECO:0000259" key="2">
    <source>
        <dbReference type="PROSITE" id="PS50943"/>
    </source>
</evidence>
<feature type="domain" description="HTH cro/C1-type" evidence="2">
    <location>
        <begin position="4"/>
        <end position="55"/>
    </location>
</feature>
<dbReference type="Gene3D" id="1.10.260.40">
    <property type="entry name" value="lambda repressor-like DNA-binding domains"/>
    <property type="match status" value="1"/>
</dbReference>